<organism evidence="1 2">
    <name type="scientific">Corynespora cassiicola Philippines</name>
    <dbReference type="NCBI Taxonomy" id="1448308"/>
    <lineage>
        <taxon>Eukaryota</taxon>
        <taxon>Fungi</taxon>
        <taxon>Dikarya</taxon>
        <taxon>Ascomycota</taxon>
        <taxon>Pezizomycotina</taxon>
        <taxon>Dothideomycetes</taxon>
        <taxon>Pleosporomycetidae</taxon>
        <taxon>Pleosporales</taxon>
        <taxon>Corynesporascaceae</taxon>
        <taxon>Corynespora</taxon>
    </lineage>
</organism>
<dbReference type="AlphaFoldDB" id="A0A2T2N496"/>
<keyword evidence="2" id="KW-1185">Reference proteome</keyword>
<proteinExistence type="predicted"/>
<protein>
    <submittedName>
        <fullName evidence="1">Uncharacterized protein</fullName>
    </submittedName>
</protein>
<reference evidence="1 2" key="1">
    <citation type="journal article" date="2018" name="Front. Microbiol.">
        <title>Genome-Wide Analysis of Corynespora cassiicola Leaf Fall Disease Putative Effectors.</title>
        <authorList>
            <person name="Lopez D."/>
            <person name="Ribeiro S."/>
            <person name="Label P."/>
            <person name="Fumanal B."/>
            <person name="Venisse J.S."/>
            <person name="Kohler A."/>
            <person name="de Oliveira R.R."/>
            <person name="Labutti K."/>
            <person name="Lipzen A."/>
            <person name="Lail K."/>
            <person name="Bauer D."/>
            <person name="Ohm R.A."/>
            <person name="Barry K.W."/>
            <person name="Spatafora J."/>
            <person name="Grigoriev I.V."/>
            <person name="Martin F.M."/>
            <person name="Pujade-Renaud V."/>
        </authorList>
    </citation>
    <scope>NUCLEOTIDE SEQUENCE [LARGE SCALE GENOMIC DNA]</scope>
    <source>
        <strain evidence="1 2">Philippines</strain>
    </source>
</reference>
<sequence>MDINVWADSVSADPTAAPYKQRGTFEDDMDFGDFATPDPTWELEAFPQTVKSGETVPLKQPVYIQGLEDEKERLIPLEEKTSPKRRSKMYDALELTGKFFSGWELATLRASGTKNSLWESIDVLQHGEELSNIIAVTKLVQNNYTQRRLDMKAGLKRDAHRDSMKPQEEKIEGDVMATALEAVAVEKNVWAQDDD</sequence>
<name>A0A2T2N496_CORCC</name>
<accession>A0A2T2N496</accession>
<gene>
    <name evidence="1" type="ORF">BS50DRAFT_655867</name>
</gene>
<evidence type="ECO:0000313" key="2">
    <source>
        <dbReference type="Proteomes" id="UP000240883"/>
    </source>
</evidence>
<dbReference type="Proteomes" id="UP000240883">
    <property type="component" value="Unassembled WGS sequence"/>
</dbReference>
<evidence type="ECO:0000313" key="1">
    <source>
        <dbReference type="EMBL" id="PSN60253.1"/>
    </source>
</evidence>
<dbReference type="EMBL" id="KZ678150">
    <property type="protein sequence ID" value="PSN60253.1"/>
    <property type="molecule type" value="Genomic_DNA"/>
</dbReference>